<gene>
    <name evidence="1" type="ORF">COT96_02945</name>
</gene>
<comment type="caution">
    <text evidence="1">The sequence shown here is derived from an EMBL/GenBank/DDBJ whole genome shotgun (WGS) entry which is preliminary data.</text>
</comment>
<proteinExistence type="predicted"/>
<dbReference type="AlphaFoldDB" id="A0A2M6WPK6"/>
<evidence type="ECO:0008006" key="3">
    <source>
        <dbReference type="Google" id="ProtNLM"/>
    </source>
</evidence>
<dbReference type="EMBL" id="PFAO01000073">
    <property type="protein sequence ID" value="PIT94664.1"/>
    <property type="molecule type" value="Genomic_DNA"/>
</dbReference>
<reference evidence="2" key="1">
    <citation type="submission" date="2017-09" db="EMBL/GenBank/DDBJ databases">
        <title>Depth-based differentiation of microbial function through sediment-hosted aquifers and enrichment of novel symbionts in the deep terrestrial subsurface.</title>
        <authorList>
            <person name="Probst A.J."/>
            <person name="Ladd B."/>
            <person name="Jarett J.K."/>
            <person name="Geller-Mcgrath D.E."/>
            <person name="Sieber C.M.K."/>
            <person name="Emerson J.B."/>
            <person name="Anantharaman K."/>
            <person name="Thomas B.C."/>
            <person name="Malmstrom R."/>
            <person name="Stieglmeier M."/>
            <person name="Klingl A."/>
            <person name="Woyke T."/>
            <person name="Ryan C.M."/>
            <person name="Banfield J.F."/>
        </authorList>
    </citation>
    <scope>NUCLEOTIDE SEQUENCE [LARGE SCALE GENOMIC DNA]</scope>
</reference>
<sequence>MIINKRGSIILITLLILTSILTISFGAASLIVPGIIMNRLQINSTIAYMAAEAGAERSLWEVRKNNFVLPDFDQADIFTRADLGNGAAYNVDYASSSPLVTFTSIGSYRDNRRSVEVSFSTE</sequence>
<dbReference type="Proteomes" id="UP000228964">
    <property type="component" value="Unassembled WGS sequence"/>
</dbReference>
<accession>A0A2M6WPK6</accession>
<evidence type="ECO:0000313" key="2">
    <source>
        <dbReference type="Proteomes" id="UP000228964"/>
    </source>
</evidence>
<organism evidence="1 2">
    <name type="scientific">Candidatus Falkowbacteria bacterium CG10_big_fil_rev_8_21_14_0_10_38_22</name>
    <dbReference type="NCBI Taxonomy" id="1974564"/>
    <lineage>
        <taxon>Bacteria</taxon>
        <taxon>Candidatus Falkowiibacteriota</taxon>
    </lineage>
</organism>
<protein>
    <recommendedName>
        <fullName evidence="3">Type 4 fimbrial biogenesis protein PilX N-terminal domain-containing protein</fullName>
    </recommendedName>
</protein>
<name>A0A2M6WPK6_9BACT</name>
<evidence type="ECO:0000313" key="1">
    <source>
        <dbReference type="EMBL" id="PIT94664.1"/>
    </source>
</evidence>